<organism evidence="1 2">
    <name type="scientific">Salix dunnii</name>
    <dbReference type="NCBI Taxonomy" id="1413687"/>
    <lineage>
        <taxon>Eukaryota</taxon>
        <taxon>Viridiplantae</taxon>
        <taxon>Streptophyta</taxon>
        <taxon>Embryophyta</taxon>
        <taxon>Tracheophyta</taxon>
        <taxon>Spermatophyta</taxon>
        <taxon>Magnoliopsida</taxon>
        <taxon>eudicotyledons</taxon>
        <taxon>Gunneridae</taxon>
        <taxon>Pentapetalae</taxon>
        <taxon>rosids</taxon>
        <taxon>fabids</taxon>
        <taxon>Malpighiales</taxon>
        <taxon>Salicaceae</taxon>
        <taxon>Saliceae</taxon>
        <taxon>Salix</taxon>
    </lineage>
</organism>
<evidence type="ECO:0000313" key="1">
    <source>
        <dbReference type="EMBL" id="KAF9684432.1"/>
    </source>
</evidence>
<proteinExistence type="predicted"/>
<protein>
    <submittedName>
        <fullName evidence="1">Uncharacterized protein</fullName>
    </submittedName>
</protein>
<sequence length="100" mass="11222">MRMNRIIEAASGSVEKPLTVKRPVCYPHASISVILMAYTAFSYITEWNKHNPDCPELSSCIISSSALIKALLQQKQKIINYMTDLIHSHSSEAIVTNQIM</sequence>
<accession>A0A835KBP5</accession>
<evidence type="ECO:0000313" key="2">
    <source>
        <dbReference type="Proteomes" id="UP000657918"/>
    </source>
</evidence>
<dbReference type="EMBL" id="JADGMS010000004">
    <property type="protein sequence ID" value="KAF9684432.1"/>
    <property type="molecule type" value="Genomic_DNA"/>
</dbReference>
<dbReference type="Proteomes" id="UP000657918">
    <property type="component" value="Chromosome 4"/>
</dbReference>
<reference evidence="1 2" key="1">
    <citation type="submission" date="2020-10" db="EMBL/GenBank/DDBJ databases">
        <title>Plant Genome Project.</title>
        <authorList>
            <person name="Zhang R.-G."/>
        </authorList>
    </citation>
    <scope>NUCLEOTIDE SEQUENCE [LARGE SCALE GENOMIC DNA]</scope>
    <source>
        <strain evidence="1">FAFU-HL-1</strain>
        <tissue evidence="1">Leaf</tissue>
    </source>
</reference>
<dbReference type="AlphaFoldDB" id="A0A835KBP5"/>
<comment type="caution">
    <text evidence="1">The sequence shown here is derived from an EMBL/GenBank/DDBJ whole genome shotgun (WGS) entry which is preliminary data.</text>
</comment>
<name>A0A835KBP5_9ROSI</name>
<keyword evidence="2" id="KW-1185">Reference proteome</keyword>
<gene>
    <name evidence="1" type="ORF">SADUNF_Sadunf04G0117700</name>
</gene>